<proteinExistence type="predicted"/>
<feature type="transmembrane region" description="Helical" evidence="1">
    <location>
        <begin position="76"/>
        <end position="97"/>
    </location>
</feature>
<dbReference type="InterPro" id="IPR033458">
    <property type="entry name" value="DUF5134"/>
</dbReference>
<comment type="caution">
    <text evidence="2">The sequence shown here is derived from an EMBL/GenBank/DDBJ whole genome shotgun (WGS) entry which is preliminary data.</text>
</comment>
<keyword evidence="1" id="KW-0812">Transmembrane</keyword>
<evidence type="ECO:0000256" key="1">
    <source>
        <dbReference type="SAM" id="Phobius"/>
    </source>
</evidence>
<keyword evidence="3" id="KW-1185">Reference proteome</keyword>
<feature type="transmembrane region" description="Helical" evidence="1">
    <location>
        <begin position="109"/>
        <end position="129"/>
    </location>
</feature>
<dbReference type="RefSeq" id="WP_189094720.1">
    <property type="nucleotide sequence ID" value="NZ_BMMH01000047.1"/>
</dbReference>
<keyword evidence="1" id="KW-1133">Transmembrane helix</keyword>
<feature type="transmembrane region" description="Helical" evidence="1">
    <location>
        <begin position="160"/>
        <end position="183"/>
    </location>
</feature>
<feature type="transmembrane region" description="Helical" evidence="1">
    <location>
        <begin position="12"/>
        <end position="32"/>
    </location>
</feature>
<feature type="transmembrane region" description="Helical" evidence="1">
    <location>
        <begin position="195"/>
        <end position="219"/>
    </location>
</feature>
<evidence type="ECO:0000313" key="3">
    <source>
        <dbReference type="Proteomes" id="UP000638263"/>
    </source>
</evidence>
<gene>
    <name evidence="2" type="ORF">GCM10011588_72410</name>
</gene>
<dbReference type="Proteomes" id="UP000638263">
    <property type="component" value="Unassembled WGS sequence"/>
</dbReference>
<reference evidence="2" key="1">
    <citation type="journal article" date="2014" name="Int. J. Syst. Evol. Microbiol.">
        <title>Complete genome sequence of Corynebacterium casei LMG S-19264T (=DSM 44701T), isolated from a smear-ripened cheese.</title>
        <authorList>
            <consortium name="US DOE Joint Genome Institute (JGI-PGF)"/>
            <person name="Walter F."/>
            <person name="Albersmeier A."/>
            <person name="Kalinowski J."/>
            <person name="Ruckert C."/>
        </authorList>
    </citation>
    <scope>NUCLEOTIDE SEQUENCE</scope>
    <source>
        <strain evidence="2">CGMCC 4.3508</strain>
    </source>
</reference>
<keyword evidence="1" id="KW-0472">Membrane</keyword>
<name>A0A917RZ83_9NOCA</name>
<evidence type="ECO:0008006" key="4">
    <source>
        <dbReference type="Google" id="ProtNLM"/>
    </source>
</evidence>
<protein>
    <recommendedName>
        <fullName evidence="4">DUF5134 domain-containing protein</fullName>
    </recommendedName>
</protein>
<organism evidence="2 3">
    <name type="scientific">Nocardia jinanensis</name>
    <dbReference type="NCBI Taxonomy" id="382504"/>
    <lineage>
        <taxon>Bacteria</taxon>
        <taxon>Bacillati</taxon>
        <taxon>Actinomycetota</taxon>
        <taxon>Actinomycetes</taxon>
        <taxon>Mycobacteriales</taxon>
        <taxon>Nocardiaceae</taxon>
        <taxon>Nocardia</taxon>
    </lineage>
</organism>
<accession>A0A917RZ83</accession>
<evidence type="ECO:0000313" key="2">
    <source>
        <dbReference type="EMBL" id="GGL47025.1"/>
    </source>
</evidence>
<dbReference type="Pfam" id="PF17197">
    <property type="entry name" value="DUF5134"/>
    <property type="match status" value="1"/>
</dbReference>
<feature type="transmembrane region" description="Helical" evidence="1">
    <location>
        <begin position="52"/>
        <end position="70"/>
    </location>
</feature>
<reference evidence="2" key="2">
    <citation type="submission" date="2020-09" db="EMBL/GenBank/DDBJ databases">
        <authorList>
            <person name="Sun Q."/>
            <person name="Zhou Y."/>
        </authorList>
    </citation>
    <scope>NUCLEOTIDE SEQUENCE</scope>
    <source>
        <strain evidence="2">CGMCC 4.3508</strain>
    </source>
</reference>
<dbReference type="EMBL" id="BMMH01000047">
    <property type="protein sequence ID" value="GGL47025.1"/>
    <property type="molecule type" value="Genomic_DNA"/>
</dbReference>
<dbReference type="AlphaFoldDB" id="A0A917RZ83"/>
<sequence>MHDALPPVWRWALVVLTGTALAIGSIHMAFGLMRKNTAEGQGIYATDPESEATHLVMLTAMLVMFAFPHAPIPLGVWRTIFVALLLVNGGLLIFHIRQRSSRGSIARRNHIAAATYHVVAATAMLYMTAEVAHNTSHHHAHTTALTTETGAATTALPYPVIGWVFVVLFLIDALGQICIAATLRVAGTHTRIQFLSARTALVPHIAMDIAMAAMLIGMLR</sequence>